<dbReference type="FunFam" id="3.30.230.80:FF:000003">
    <property type="entry name" value="endoplasmin isoform X1"/>
    <property type="match status" value="1"/>
</dbReference>
<feature type="domain" description="Histidine kinase/HSP90-like ATPase" evidence="12">
    <location>
        <begin position="111"/>
        <end position="270"/>
    </location>
</feature>
<dbReference type="SUPFAM" id="SSF54211">
    <property type="entry name" value="Ribosomal protein S5 domain 2-like"/>
    <property type="match status" value="1"/>
</dbReference>
<keyword evidence="5 9" id="KW-0547">Nucleotide-binding</keyword>
<comment type="caution">
    <text evidence="13">The sequence shown here is derived from an EMBL/GenBank/DDBJ whole genome shotgun (WGS) entry which is preliminary data.</text>
</comment>
<evidence type="ECO:0000259" key="12">
    <source>
        <dbReference type="SMART" id="SM00387"/>
    </source>
</evidence>
<feature type="binding site" evidence="9">
    <location>
        <position position="164"/>
    </location>
    <ligand>
        <name>ATP</name>
        <dbReference type="ChEBI" id="CHEBI:30616"/>
    </ligand>
</feature>
<dbReference type="Gene3D" id="3.40.50.11260">
    <property type="match status" value="1"/>
</dbReference>
<evidence type="ECO:0000256" key="1">
    <source>
        <dbReference type="ARBA" id="ARBA00004496"/>
    </source>
</evidence>
<evidence type="ECO:0000256" key="11">
    <source>
        <dbReference type="SAM" id="SignalP"/>
    </source>
</evidence>
<keyword evidence="11" id="KW-0732">Signal</keyword>
<dbReference type="FunFam" id="3.40.50.11260:FF:000001">
    <property type="entry name" value="Heat shock protein 90 alpha"/>
    <property type="match status" value="1"/>
</dbReference>
<dbReference type="AlphaFoldDB" id="A0A9D4NVE3"/>
<keyword evidence="8" id="KW-0143">Chaperone</keyword>
<dbReference type="GO" id="GO:0016887">
    <property type="term" value="F:ATP hydrolysis activity"/>
    <property type="evidence" value="ECO:0007669"/>
    <property type="project" value="InterPro"/>
</dbReference>
<dbReference type="PANTHER" id="PTHR11528">
    <property type="entry name" value="HEAT SHOCK PROTEIN 90 FAMILY MEMBER"/>
    <property type="match status" value="1"/>
</dbReference>
<dbReference type="HAMAP" id="MF_00505">
    <property type="entry name" value="HSP90"/>
    <property type="match status" value="1"/>
</dbReference>
<dbReference type="Proteomes" id="UP000828236">
    <property type="component" value="Unassembled WGS sequence"/>
</dbReference>
<keyword evidence="4" id="KW-0963">Cytoplasm</keyword>
<dbReference type="SMART" id="SM00387">
    <property type="entry name" value="HATPase_c"/>
    <property type="match status" value="1"/>
</dbReference>
<dbReference type="Gene3D" id="3.30.565.10">
    <property type="entry name" value="Histidine kinase-like ATPase, C-terminal domain"/>
    <property type="match status" value="1"/>
</dbReference>
<comment type="similarity">
    <text evidence="2">Belongs to the heat shock protein 90 family.</text>
</comment>
<feature type="compositionally biased region" description="Acidic residues" evidence="10">
    <location>
        <begin position="773"/>
        <end position="787"/>
    </location>
</feature>
<evidence type="ECO:0000256" key="2">
    <source>
        <dbReference type="ARBA" id="ARBA00008239"/>
    </source>
</evidence>
<comment type="subcellular location">
    <subcellularLocation>
        <location evidence="1">Cytoplasm</location>
    </subcellularLocation>
</comment>
<dbReference type="PRINTS" id="PR00775">
    <property type="entry name" value="HEATSHOCK90"/>
</dbReference>
<dbReference type="Gene3D" id="3.30.230.80">
    <property type="match status" value="1"/>
</dbReference>
<feature type="binding site" evidence="9">
    <location>
        <position position="118"/>
    </location>
    <ligand>
        <name>ATP</name>
        <dbReference type="ChEBI" id="CHEBI:30616"/>
    </ligand>
</feature>
<evidence type="ECO:0000256" key="7">
    <source>
        <dbReference type="ARBA" id="ARBA00023016"/>
    </source>
</evidence>
<dbReference type="GO" id="GO:0005524">
    <property type="term" value="F:ATP binding"/>
    <property type="evidence" value="ECO:0007669"/>
    <property type="project" value="UniProtKB-KW"/>
</dbReference>
<evidence type="ECO:0000256" key="10">
    <source>
        <dbReference type="SAM" id="MobiDB-lite"/>
    </source>
</evidence>
<evidence type="ECO:0000256" key="5">
    <source>
        <dbReference type="ARBA" id="ARBA00022741"/>
    </source>
</evidence>
<reference evidence="13" key="1">
    <citation type="submission" date="2020-06" db="EMBL/GenBank/DDBJ databases">
        <authorList>
            <person name="Ji K."/>
            <person name="Li J."/>
        </authorList>
    </citation>
    <scope>NUCLEOTIDE SEQUENCE</scope>
    <source>
        <strain evidence="13">JKM2019</strain>
        <tissue evidence="13">Whole body</tissue>
    </source>
</reference>
<feature type="signal peptide" evidence="11">
    <location>
        <begin position="1"/>
        <end position="30"/>
    </location>
</feature>
<evidence type="ECO:0000256" key="9">
    <source>
        <dbReference type="PIRSR" id="PIRSR002583-1"/>
    </source>
</evidence>
<organism evidence="13">
    <name type="scientific">Dermatophagoides farinae</name>
    <name type="common">American house dust mite</name>
    <dbReference type="NCBI Taxonomy" id="6954"/>
    <lineage>
        <taxon>Eukaryota</taxon>
        <taxon>Metazoa</taxon>
        <taxon>Ecdysozoa</taxon>
        <taxon>Arthropoda</taxon>
        <taxon>Chelicerata</taxon>
        <taxon>Arachnida</taxon>
        <taxon>Acari</taxon>
        <taxon>Acariformes</taxon>
        <taxon>Sarcoptiformes</taxon>
        <taxon>Astigmata</taxon>
        <taxon>Psoroptidia</taxon>
        <taxon>Analgoidea</taxon>
        <taxon>Pyroglyphidae</taxon>
        <taxon>Dermatophagoidinae</taxon>
        <taxon>Dermatophagoides</taxon>
    </lineage>
</organism>
<dbReference type="Gene3D" id="1.20.120.790">
    <property type="entry name" value="Heat shock protein 90, C-terminal domain"/>
    <property type="match status" value="1"/>
</dbReference>
<dbReference type="InterPro" id="IPR003594">
    <property type="entry name" value="HATPase_dom"/>
</dbReference>
<dbReference type="CDD" id="cd16927">
    <property type="entry name" value="HATPase_Hsp90-like"/>
    <property type="match status" value="1"/>
</dbReference>
<keyword evidence="6 9" id="KW-0067">ATP-binding</keyword>
<feature type="compositionally biased region" description="Basic and acidic residues" evidence="10">
    <location>
        <begin position="332"/>
        <end position="343"/>
    </location>
</feature>
<dbReference type="InterPro" id="IPR037196">
    <property type="entry name" value="HSP90_C"/>
</dbReference>
<dbReference type="InterPro" id="IPR020568">
    <property type="entry name" value="Ribosomal_Su5_D2-typ_SF"/>
</dbReference>
<dbReference type="EMBL" id="SDOV01000007">
    <property type="protein sequence ID" value="KAH7638837.1"/>
    <property type="molecule type" value="Genomic_DNA"/>
</dbReference>
<dbReference type="SUPFAM" id="SSF110942">
    <property type="entry name" value="HSP90 C-terminal domain"/>
    <property type="match status" value="1"/>
</dbReference>
<feature type="compositionally biased region" description="Basic and acidic residues" evidence="10">
    <location>
        <begin position="788"/>
        <end position="813"/>
    </location>
</feature>
<feature type="region of interest" description="Disordered" evidence="10">
    <location>
        <begin position="305"/>
        <end position="343"/>
    </location>
</feature>
<evidence type="ECO:0000256" key="4">
    <source>
        <dbReference type="ARBA" id="ARBA00022490"/>
    </source>
</evidence>
<accession>A0A9D4NVE3</accession>
<dbReference type="InterPro" id="IPR020575">
    <property type="entry name" value="Hsp90_N"/>
</dbReference>
<feature type="binding site" evidence="9">
    <location>
        <position position="469"/>
    </location>
    <ligand>
        <name>ATP</name>
        <dbReference type="ChEBI" id="CHEBI:30616"/>
    </ligand>
</feature>
<dbReference type="InterPro" id="IPR019805">
    <property type="entry name" value="Heat_shock_protein_90_CS"/>
</dbReference>
<feature type="region of interest" description="Disordered" evidence="10">
    <location>
        <begin position="772"/>
        <end position="813"/>
    </location>
</feature>
<dbReference type="GO" id="GO:0005737">
    <property type="term" value="C:cytoplasm"/>
    <property type="evidence" value="ECO:0007669"/>
    <property type="project" value="UniProtKB-SubCell"/>
</dbReference>
<feature type="binding site" evidence="9">
    <location>
        <begin position="184"/>
        <end position="185"/>
    </location>
    <ligand>
        <name>ATP</name>
        <dbReference type="ChEBI" id="CHEBI:30616"/>
    </ligand>
</feature>
<gene>
    <name evidence="13" type="ORF">HUG17_2870</name>
</gene>
<dbReference type="InterPro" id="IPR036890">
    <property type="entry name" value="HATPase_C_sf"/>
</dbReference>
<evidence type="ECO:0000313" key="13">
    <source>
        <dbReference type="EMBL" id="KAH7638837.1"/>
    </source>
</evidence>
<keyword evidence="7 13" id="KW-0346">Stress response</keyword>
<feature type="compositionally biased region" description="Acidic residues" evidence="10">
    <location>
        <begin position="305"/>
        <end position="316"/>
    </location>
</feature>
<evidence type="ECO:0000256" key="8">
    <source>
        <dbReference type="ARBA" id="ARBA00023186"/>
    </source>
</evidence>
<proteinExistence type="inferred from homology"/>
<dbReference type="GO" id="GO:0051082">
    <property type="term" value="F:unfolded protein binding"/>
    <property type="evidence" value="ECO:0007669"/>
    <property type="project" value="InterPro"/>
</dbReference>
<feature type="binding site" evidence="9">
    <location>
        <position position="183"/>
    </location>
    <ligand>
        <name>ATP</name>
        <dbReference type="ChEBI" id="CHEBI:30616"/>
    </ligand>
</feature>
<dbReference type="GO" id="GO:0140662">
    <property type="term" value="F:ATP-dependent protein folding chaperone"/>
    <property type="evidence" value="ECO:0007669"/>
    <property type="project" value="InterPro"/>
</dbReference>
<dbReference type="NCBIfam" id="NF003555">
    <property type="entry name" value="PRK05218.1"/>
    <property type="match status" value="1"/>
</dbReference>
<protein>
    <recommendedName>
        <fullName evidence="3">Heat shock protein 83</fullName>
    </recommendedName>
</protein>
<sequence length="813" mass="93621">MSSSSTIRCKFTFAILISALIFSSFHLASCEDILDDELNLDSAATVDQDFGAHHDGSKTDDQVIQREEEAIKLDGLSVAQMKELREKAEKFQFQAEVNRMMKLIINSLYRNKEIFLRELISNASDALDKIRLLSLTDKEVLAATDELSIRIKADKDSKLLHITDTGIGMTKDEMVANLGTIAKSGTADFLKKLSETKDVREMNDLIGQFGVGFYSAFLIADKVIVTSKSNDDPVQHIWESDGSSFTIAEDPRGPTLKRGTCVTLVLKEEAKDYLEQDTLKNLIRKYSQFINFKIYLWASRIETTEEPIENEEPEKTEEDKPKTTDDDDEAKVEDVKDDQEKKPKTKKVEKTIWEWELINTSKPIWTRNPADITDEEYNEFYKSMTRDTQDPLAKTHFIAEGEVTFRSLLYVPKVNPTETLNRYGTRTDNIKLYVRRVFITDDFTDMMPNYLNFIRGLVDSDDLPLNVSRETLQQHKLLKVIRKKLVRKVLDMLKKISEADYETFWREYSTNIKLGIIEDSANRARLAKLLRFRSSNSLDKMIPLSDYVKRMKEKQEHVYYIAGTSLDEVSKSPFVERLLKKGFEVLYLTDAVDEYAISALPEFEGKKFQNVAKDGLDLSSQSERMKEKQEQLEKEFEPLKKWFQDLLTEKISKVVVSQRLHESPCALVASQFGWTGNMERLALSNAHSKSQDTMRDYYLSQKKTMELNPRHPLIRELLRRIEEDKEDPVAKNMAMLVYETATLRSGYQLGDTTSFAQRVETLLRKTLGVDENAQVDDDDDNDVDDFNDVDKMDDSENNQAKDDESVNDDHDEL</sequence>
<evidence type="ECO:0000256" key="6">
    <source>
        <dbReference type="ARBA" id="ARBA00022840"/>
    </source>
</evidence>
<feature type="chain" id="PRO_5038781903" description="Heat shock protein 83" evidence="11">
    <location>
        <begin position="31"/>
        <end position="813"/>
    </location>
</feature>
<feature type="binding site" evidence="9">
    <location>
        <position position="260"/>
    </location>
    <ligand>
        <name>ATP</name>
        <dbReference type="ChEBI" id="CHEBI:30616"/>
    </ligand>
</feature>
<feature type="binding site" evidence="9">
    <location>
        <position position="177"/>
    </location>
    <ligand>
        <name>ATP</name>
        <dbReference type="ChEBI" id="CHEBI:30616"/>
    </ligand>
</feature>
<reference evidence="13" key="2">
    <citation type="journal article" date="2021" name="World Allergy Organ. J.">
        <title>Chromosome-level assembly of Dermatophagoides farinae genome and transcriptome reveals two novel allergens Der f 37 and Der f 39.</title>
        <authorList>
            <person name="Chen J."/>
            <person name="Cai Z."/>
            <person name="Fan D."/>
            <person name="Hu J."/>
            <person name="Hou Y."/>
            <person name="He Y."/>
            <person name="Zhang Z."/>
            <person name="Zhao Z."/>
            <person name="Gao P."/>
            <person name="Hu W."/>
            <person name="Sun J."/>
            <person name="Li J."/>
            <person name="Ji K."/>
        </authorList>
    </citation>
    <scope>NUCLEOTIDE SEQUENCE</scope>
    <source>
        <strain evidence="13">JKM2019</strain>
    </source>
</reference>
<dbReference type="PIRSF" id="PIRSF002583">
    <property type="entry name" value="Hsp90"/>
    <property type="match status" value="1"/>
</dbReference>
<dbReference type="Pfam" id="PF00183">
    <property type="entry name" value="HSP90"/>
    <property type="match status" value="1"/>
</dbReference>
<dbReference type="PROSITE" id="PS00298">
    <property type="entry name" value="HSP90"/>
    <property type="match status" value="1"/>
</dbReference>
<feature type="binding site" evidence="9">
    <location>
        <position position="122"/>
    </location>
    <ligand>
        <name>ATP</name>
        <dbReference type="ChEBI" id="CHEBI:30616"/>
    </ligand>
</feature>
<dbReference type="FunFam" id="3.30.565.10:FF:000005">
    <property type="entry name" value="Heat shock protein 90"/>
    <property type="match status" value="1"/>
</dbReference>
<dbReference type="SUPFAM" id="SSF55874">
    <property type="entry name" value="ATPase domain of HSP90 chaperone/DNA topoisomerase II/histidine kinase"/>
    <property type="match status" value="1"/>
</dbReference>
<name>A0A9D4NVE3_DERFA</name>
<dbReference type="Pfam" id="PF13589">
    <property type="entry name" value="HATPase_c_3"/>
    <property type="match status" value="1"/>
</dbReference>
<feature type="binding site" evidence="9">
    <location>
        <begin position="208"/>
        <end position="213"/>
    </location>
    <ligand>
        <name>ATP</name>
        <dbReference type="ChEBI" id="CHEBI:30616"/>
    </ligand>
</feature>
<dbReference type="InterPro" id="IPR001404">
    <property type="entry name" value="Hsp90_fam"/>
</dbReference>
<evidence type="ECO:0000256" key="3">
    <source>
        <dbReference type="ARBA" id="ARBA00021845"/>
    </source>
</evidence>
<feature type="binding site" evidence="9">
    <location>
        <position position="169"/>
    </location>
    <ligand>
        <name>ATP</name>
        <dbReference type="ChEBI" id="CHEBI:30616"/>
    </ligand>
</feature>